<sequence length="267" mass="31134">MENIFDYHQANLKDFDEAFSKYGWLVYENALSDEFVEEINNSLEDAYLLRRQIQKENGIDLDMAGTLHHLLEPDNFGFKLIEKLYCDEQMRHFLKGNYILNAIGGVINVKDARPYVQNVHRDIRSFTGDLKMMIQMMIILDDFTEDNGATYLLSGSHKADIRPDDLSFYSQADRALAKKGSIILFDSHLWHAAGKNYTDKPRRALTLSYTLPFFKQQLDYPRFLGYEFGETLPEGLRQVIGYNARVPANLYEYYQPPHRRMYKQGQG</sequence>
<dbReference type="STRING" id="475255.SAMN04488101_106199"/>
<accession>A0A1W2DDP2</accession>
<dbReference type="SUPFAM" id="SSF51197">
    <property type="entry name" value="Clavaminate synthase-like"/>
    <property type="match status" value="1"/>
</dbReference>
<dbReference type="GO" id="GO:0016706">
    <property type="term" value="F:2-oxoglutarate-dependent dioxygenase activity"/>
    <property type="evidence" value="ECO:0007669"/>
    <property type="project" value="UniProtKB-ARBA"/>
</dbReference>
<comment type="cofactor">
    <cofactor evidence="1">
        <name>Fe(2+)</name>
        <dbReference type="ChEBI" id="CHEBI:29033"/>
    </cofactor>
</comment>
<organism evidence="2 3">
    <name type="scientific">Pedobacter nyackensis</name>
    <dbReference type="NCBI Taxonomy" id="475255"/>
    <lineage>
        <taxon>Bacteria</taxon>
        <taxon>Pseudomonadati</taxon>
        <taxon>Bacteroidota</taxon>
        <taxon>Sphingobacteriia</taxon>
        <taxon>Sphingobacteriales</taxon>
        <taxon>Sphingobacteriaceae</taxon>
        <taxon>Pedobacter</taxon>
    </lineage>
</organism>
<dbReference type="InterPro" id="IPR008775">
    <property type="entry name" value="Phytyl_CoA_dOase-like"/>
</dbReference>
<keyword evidence="2" id="KW-0560">Oxidoreductase</keyword>
<evidence type="ECO:0000313" key="2">
    <source>
        <dbReference type="EMBL" id="SMC95206.1"/>
    </source>
</evidence>
<dbReference type="OrthoDB" id="976214at2"/>
<keyword evidence="3" id="KW-1185">Reference proteome</keyword>
<evidence type="ECO:0000256" key="1">
    <source>
        <dbReference type="ARBA" id="ARBA00001954"/>
    </source>
</evidence>
<dbReference type="AlphaFoldDB" id="A0A1W2DDP2"/>
<dbReference type="Gene3D" id="2.60.120.620">
    <property type="entry name" value="q2cbj1_9rhob like domain"/>
    <property type="match status" value="1"/>
</dbReference>
<dbReference type="GO" id="GO:0005506">
    <property type="term" value="F:iron ion binding"/>
    <property type="evidence" value="ECO:0007669"/>
    <property type="project" value="UniProtKB-ARBA"/>
</dbReference>
<evidence type="ECO:0000313" key="3">
    <source>
        <dbReference type="Proteomes" id="UP000192678"/>
    </source>
</evidence>
<gene>
    <name evidence="2" type="ORF">SAMN04488101_106199</name>
</gene>
<reference evidence="2 3" key="1">
    <citation type="submission" date="2017-04" db="EMBL/GenBank/DDBJ databases">
        <authorList>
            <person name="Afonso C.L."/>
            <person name="Miller P.J."/>
            <person name="Scott M.A."/>
            <person name="Spackman E."/>
            <person name="Goraichik I."/>
            <person name="Dimitrov K.M."/>
            <person name="Suarez D.L."/>
            <person name="Swayne D.E."/>
        </authorList>
    </citation>
    <scope>NUCLEOTIDE SEQUENCE [LARGE SCALE GENOMIC DNA]</scope>
    <source>
        <strain evidence="2 3">DSM 19625</strain>
    </source>
</reference>
<proteinExistence type="predicted"/>
<keyword evidence="2" id="KW-0223">Dioxygenase</keyword>
<dbReference type="PANTHER" id="PTHR20883">
    <property type="entry name" value="PHYTANOYL-COA DIOXYGENASE DOMAIN CONTAINING 1"/>
    <property type="match status" value="1"/>
</dbReference>
<protein>
    <submittedName>
        <fullName evidence="2">Ectoine hydroxylase-related dioxygenase, phytanoyl-CoA dioxygenase (PhyH) family</fullName>
    </submittedName>
</protein>
<dbReference type="RefSeq" id="WP_084289799.1">
    <property type="nucleotide sequence ID" value="NZ_FWYB01000006.1"/>
</dbReference>
<dbReference type="Pfam" id="PF05721">
    <property type="entry name" value="PhyH"/>
    <property type="match status" value="1"/>
</dbReference>
<name>A0A1W2DDP2_9SPHI</name>
<dbReference type="PANTHER" id="PTHR20883:SF48">
    <property type="entry name" value="ECTOINE DIOXYGENASE"/>
    <property type="match status" value="1"/>
</dbReference>
<dbReference type="EMBL" id="FWYB01000006">
    <property type="protein sequence ID" value="SMC95206.1"/>
    <property type="molecule type" value="Genomic_DNA"/>
</dbReference>
<dbReference type="Proteomes" id="UP000192678">
    <property type="component" value="Unassembled WGS sequence"/>
</dbReference>